<keyword evidence="1" id="KW-0812">Transmembrane</keyword>
<gene>
    <name evidence="2" type="ORF">BT96DRAFT_429675</name>
</gene>
<keyword evidence="1" id="KW-1133">Transmembrane helix</keyword>
<feature type="transmembrane region" description="Helical" evidence="1">
    <location>
        <begin position="150"/>
        <end position="172"/>
    </location>
</feature>
<evidence type="ECO:0000313" key="3">
    <source>
        <dbReference type="Proteomes" id="UP000799118"/>
    </source>
</evidence>
<keyword evidence="1" id="KW-0472">Membrane</keyword>
<dbReference type="Proteomes" id="UP000799118">
    <property type="component" value="Unassembled WGS sequence"/>
</dbReference>
<name>A0A6A4GSG7_9AGAR</name>
<dbReference type="OrthoDB" id="2970724at2759"/>
<keyword evidence="3" id="KW-1185">Reference proteome</keyword>
<evidence type="ECO:0000256" key="1">
    <source>
        <dbReference type="SAM" id="Phobius"/>
    </source>
</evidence>
<dbReference type="EMBL" id="ML769735">
    <property type="protein sequence ID" value="KAE9388608.1"/>
    <property type="molecule type" value="Genomic_DNA"/>
</dbReference>
<dbReference type="AlphaFoldDB" id="A0A6A4GSG7"/>
<proteinExistence type="predicted"/>
<accession>A0A6A4GSG7</accession>
<protein>
    <submittedName>
        <fullName evidence="2">Uncharacterized protein</fullName>
    </submittedName>
</protein>
<sequence length="246" mass="26581">MYAIVNATGGGAVITVDARGNMTACAWTVIPQLVDVVILNFTAYAAATTENATIMPAPAGRATYLTVQGMAQAINLGARLDTNYGNTQPAAISDTAQMLQVLIADGIKGAVTAYTDIVCSTGCSFPSGQVCDSNNRTIQQHWRFGNEHNLGWLAIILTIGFGLAAVYMVWYLRKRPYIRGIDPLKIVDAFDMGMHYDRSAGYGGGKAIQIRNGKVVSKVMWNNGDDVEGIPLRIGRETAYTRMYNE</sequence>
<organism evidence="2 3">
    <name type="scientific">Gymnopus androsaceus JB14</name>
    <dbReference type="NCBI Taxonomy" id="1447944"/>
    <lineage>
        <taxon>Eukaryota</taxon>
        <taxon>Fungi</taxon>
        <taxon>Dikarya</taxon>
        <taxon>Basidiomycota</taxon>
        <taxon>Agaricomycotina</taxon>
        <taxon>Agaricomycetes</taxon>
        <taxon>Agaricomycetidae</taxon>
        <taxon>Agaricales</taxon>
        <taxon>Marasmiineae</taxon>
        <taxon>Omphalotaceae</taxon>
        <taxon>Gymnopus</taxon>
    </lineage>
</organism>
<reference evidence="2" key="1">
    <citation type="journal article" date="2019" name="Environ. Microbiol.">
        <title>Fungal ecological strategies reflected in gene transcription - a case study of two litter decomposers.</title>
        <authorList>
            <person name="Barbi F."/>
            <person name="Kohler A."/>
            <person name="Barry K."/>
            <person name="Baskaran P."/>
            <person name="Daum C."/>
            <person name="Fauchery L."/>
            <person name="Ihrmark K."/>
            <person name="Kuo A."/>
            <person name="LaButti K."/>
            <person name="Lipzen A."/>
            <person name="Morin E."/>
            <person name="Grigoriev I.V."/>
            <person name="Henrissat B."/>
            <person name="Lindahl B."/>
            <person name="Martin F."/>
        </authorList>
    </citation>
    <scope>NUCLEOTIDE SEQUENCE</scope>
    <source>
        <strain evidence="2">JB14</strain>
    </source>
</reference>
<evidence type="ECO:0000313" key="2">
    <source>
        <dbReference type="EMBL" id="KAE9388608.1"/>
    </source>
</evidence>